<dbReference type="Proteomes" id="UP000037069">
    <property type="component" value="Unassembled WGS sequence"/>
</dbReference>
<dbReference type="OrthoDB" id="7863823at2759"/>
<evidence type="ECO:0000313" key="2">
    <source>
        <dbReference type="EMBL" id="KNC30473.1"/>
    </source>
</evidence>
<evidence type="ECO:0000313" key="3">
    <source>
        <dbReference type="Proteomes" id="UP000037069"/>
    </source>
</evidence>
<name>A0A0L0CDK2_LUCCU</name>
<dbReference type="EMBL" id="JRES01000513">
    <property type="protein sequence ID" value="KNC30473.1"/>
    <property type="molecule type" value="Genomic_DNA"/>
</dbReference>
<sequence length="241" mass="26842">SSLSDQNLYCNNSQSGNIFSTDLFGSDQLEIKQEIETDLKQDGFTELTLTGTNELRSDGSTDDAMNNLTDLHMVDNQSSLHSSQVPHAAENSTNLENSQIHSNNPNSLLIRNRAVQNHNNANADGIVNFTNHAPNSNNNLAMQPPKAMAVAASPRKRNRSTSNSGAVTPVTSDSLEGLYLEEVRKKNVLLVEQGEINRKRLRLEERKVKLMEEFFPKFMNLQQEILQKLDNVTKSSTDLTN</sequence>
<protein>
    <submittedName>
        <fullName evidence="2">Uncharacterized protein</fullName>
    </submittedName>
</protein>
<feature type="non-terminal residue" evidence="2">
    <location>
        <position position="1"/>
    </location>
</feature>
<accession>A0A0L0CDK2</accession>
<evidence type="ECO:0000256" key="1">
    <source>
        <dbReference type="SAM" id="MobiDB-lite"/>
    </source>
</evidence>
<keyword evidence="3" id="KW-1185">Reference proteome</keyword>
<comment type="caution">
    <text evidence="2">The sequence shown here is derived from an EMBL/GenBank/DDBJ whole genome shotgun (WGS) entry which is preliminary data.</text>
</comment>
<organism evidence="2 3">
    <name type="scientific">Lucilia cuprina</name>
    <name type="common">Green bottle fly</name>
    <name type="synonym">Australian sheep blowfly</name>
    <dbReference type="NCBI Taxonomy" id="7375"/>
    <lineage>
        <taxon>Eukaryota</taxon>
        <taxon>Metazoa</taxon>
        <taxon>Ecdysozoa</taxon>
        <taxon>Arthropoda</taxon>
        <taxon>Hexapoda</taxon>
        <taxon>Insecta</taxon>
        <taxon>Pterygota</taxon>
        <taxon>Neoptera</taxon>
        <taxon>Endopterygota</taxon>
        <taxon>Diptera</taxon>
        <taxon>Brachycera</taxon>
        <taxon>Muscomorpha</taxon>
        <taxon>Oestroidea</taxon>
        <taxon>Calliphoridae</taxon>
        <taxon>Luciliinae</taxon>
        <taxon>Lucilia</taxon>
    </lineage>
</organism>
<reference evidence="2 3" key="1">
    <citation type="journal article" date="2015" name="Nat. Commun.">
        <title>Lucilia cuprina genome unlocks parasitic fly biology to underpin future interventions.</title>
        <authorList>
            <person name="Anstead C.A."/>
            <person name="Korhonen P.K."/>
            <person name="Young N.D."/>
            <person name="Hall R.S."/>
            <person name="Jex A.R."/>
            <person name="Murali S.C."/>
            <person name="Hughes D.S."/>
            <person name="Lee S.F."/>
            <person name="Perry T."/>
            <person name="Stroehlein A.J."/>
            <person name="Ansell B.R."/>
            <person name="Breugelmans B."/>
            <person name="Hofmann A."/>
            <person name="Qu J."/>
            <person name="Dugan S."/>
            <person name="Lee S.L."/>
            <person name="Chao H."/>
            <person name="Dinh H."/>
            <person name="Han Y."/>
            <person name="Doddapaneni H.V."/>
            <person name="Worley K.C."/>
            <person name="Muzny D.M."/>
            <person name="Ioannidis P."/>
            <person name="Waterhouse R.M."/>
            <person name="Zdobnov E.M."/>
            <person name="James P.J."/>
            <person name="Bagnall N.H."/>
            <person name="Kotze A.C."/>
            <person name="Gibbs R.A."/>
            <person name="Richards S."/>
            <person name="Batterham P."/>
            <person name="Gasser R.B."/>
        </authorList>
    </citation>
    <scope>NUCLEOTIDE SEQUENCE [LARGE SCALE GENOMIC DNA]</scope>
    <source>
        <strain evidence="2 3">LS</strain>
        <tissue evidence="2">Full body</tissue>
    </source>
</reference>
<gene>
    <name evidence="2" type="ORF">FF38_06965</name>
</gene>
<dbReference type="AlphaFoldDB" id="A0A0L0CDK2"/>
<proteinExistence type="predicted"/>
<feature type="region of interest" description="Disordered" evidence="1">
    <location>
        <begin position="79"/>
        <end position="104"/>
    </location>
</feature>